<dbReference type="InterPro" id="IPR058240">
    <property type="entry name" value="rSAM_sf"/>
</dbReference>
<dbReference type="GO" id="GO:0051539">
    <property type="term" value="F:4 iron, 4 sulfur cluster binding"/>
    <property type="evidence" value="ECO:0007669"/>
    <property type="project" value="TreeGrafter"/>
</dbReference>
<evidence type="ECO:0000313" key="1">
    <source>
        <dbReference type="EMBL" id="KKM45438.1"/>
    </source>
</evidence>
<dbReference type="GO" id="GO:1904047">
    <property type="term" value="F:S-adenosyl-L-methionine binding"/>
    <property type="evidence" value="ECO:0007669"/>
    <property type="project" value="TreeGrafter"/>
</dbReference>
<dbReference type="EMBL" id="LAZR01012057">
    <property type="protein sequence ID" value="KKM45438.1"/>
    <property type="molecule type" value="Genomic_DNA"/>
</dbReference>
<dbReference type="Gene3D" id="3.40.50.12110">
    <property type="match status" value="1"/>
</dbReference>
<sequence>MAMFFWHFSPYGFCPYGCSYCYLAGTQGVRFSPTVKIFLNLPEILAEVDRAARQLAEPTAFYLGKLQDGLALDPLTGYSRQIIPFFADHPTARLTMLTKSTDVDNLIDLDHQGRAILSWTVNPTEVIKAFETNTPTLQKRIEAMQAAAEAGYPVRAVVMPIIPISGWERIYQEFLTDLLSRVPLQRITLGSICSYPQAMRLTERRLGRENPISAQLDQSRMSDGRARFPQGLREEVYRHLLQTIRRQDANVEIGLCLEEPSVFDSLDMGQSIGRCNCVL</sequence>
<dbReference type="Gene3D" id="3.80.30.30">
    <property type="match status" value="1"/>
</dbReference>
<dbReference type="GO" id="GO:0042601">
    <property type="term" value="C:endospore-forming forespore"/>
    <property type="evidence" value="ECO:0007669"/>
    <property type="project" value="TreeGrafter"/>
</dbReference>
<dbReference type="SUPFAM" id="SSF102114">
    <property type="entry name" value="Radical SAM enzymes"/>
    <property type="match status" value="1"/>
</dbReference>
<dbReference type="GO" id="GO:0003913">
    <property type="term" value="F:DNA photolyase activity"/>
    <property type="evidence" value="ECO:0007669"/>
    <property type="project" value="TreeGrafter"/>
</dbReference>
<dbReference type="Pfam" id="PF20903">
    <property type="entry name" value="SPL"/>
    <property type="match status" value="1"/>
</dbReference>
<dbReference type="PANTHER" id="PTHR37822">
    <property type="entry name" value="SPORE PHOTOPRODUCT LYASE-RELATED"/>
    <property type="match status" value="1"/>
</dbReference>
<evidence type="ECO:0008006" key="2">
    <source>
        <dbReference type="Google" id="ProtNLM"/>
    </source>
</evidence>
<accession>A0A0F9IMH5</accession>
<name>A0A0F9IMH5_9ZZZZ</name>
<proteinExistence type="predicted"/>
<organism evidence="1">
    <name type="scientific">marine sediment metagenome</name>
    <dbReference type="NCBI Taxonomy" id="412755"/>
    <lineage>
        <taxon>unclassified sequences</taxon>
        <taxon>metagenomes</taxon>
        <taxon>ecological metagenomes</taxon>
    </lineage>
</organism>
<dbReference type="InterPro" id="IPR007197">
    <property type="entry name" value="rSAM"/>
</dbReference>
<dbReference type="InterPro" id="IPR049539">
    <property type="entry name" value="SPL"/>
</dbReference>
<gene>
    <name evidence="1" type="ORF">LCGC14_1560910</name>
</gene>
<reference evidence="1" key="1">
    <citation type="journal article" date="2015" name="Nature">
        <title>Complex archaea that bridge the gap between prokaryotes and eukaryotes.</title>
        <authorList>
            <person name="Spang A."/>
            <person name="Saw J.H."/>
            <person name="Jorgensen S.L."/>
            <person name="Zaremba-Niedzwiedzka K."/>
            <person name="Martijn J."/>
            <person name="Lind A.E."/>
            <person name="van Eijk R."/>
            <person name="Schleper C."/>
            <person name="Guy L."/>
            <person name="Ettema T.J."/>
        </authorList>
    </citation>
    <scope>NUCLEOTIDE SEQUENCE</scope>
</reference>
<dbReference type="SFLD" id="SFLDS00029">
    <property type="entry name" value="Radical_SAM"/>
    <property type="match status" value="1"/>
</dbReference>
<comment type="caution">
    <text evidence="1">The sequence shown here is derived from an EMBL/GenBank/DDBJ whole genome shotgun (WGS) entry which is preliminary data.</text>
</comment>
<dbReference type="PANTHER" id="PTHR37822:SF2">
    <property type="entry name" value="SPORE PHOTOPRODUCT LYASE"/>
    <property type="match status" value="1"/>
</dbReference>
<dbReference type="AlphaFoldDB" id="A0A0F9IMH5"/>
<protein>
    <recommendedName>
        <fullName evidence="2">Elp3/MiaA/NifB-like radical SAM core domain-containing protein</fullName>
    </recommendedName>
</protein>